<dbReference type="SUPFAM" id="SSF47095">
    <property type="entry name" value="HMG-box"/>
    <property type="match status" value="2"/>
</dbReference>
<evidence type="ECO:0000259" key="3">
    <source>
        <dbReference type="PROSITE" id="PS50118"/>
    </source>
</evidence>
<dbReference type="HOGENOM" id="CLU_1057514_0_0_1"/>
<dbReference type="InterPro" id="IPR050342">
    <property type="entry name" value="HMGB"/>
</dbReference>
<name>H2ZMN2_CIOSA</name>
<feature type="DNA-binding region" description="HMG box" evidence="2">
    <location>
        <begin position="137"/>
        <end position="204"/>
    </location>
</feature>
<dbReference type="Ensembl" id="ENSCSAVT00000019054.1">
    <property type="protein sequence ID" value="ENSCSAVP00000018848.1"/>
    <property type="gene ID" value="ENSCSAVG00000011075.1"/>
</dbReference>
<dbReference type="Pfam" id="PF00505">
    <property type="entry name" value="HMG_box"/>
    <property type="match status" value="1"/>
</dbReference>
<accession>H2ZMN2</accession>
<feature type="domain" description="HMG box" evidence="3">
    <location>
        <begin position="34"/>
        <end position="100"/>
    </location>
</feature>
<dbReference type="eggNOG" id="KOG0381">
    <property type="taxonomic scope" value="Eukaryota"/>
</dbReference>
<evidence type="ECO:0000313" key="5">
    <source>
        <dbReference type="Proteomes" id="UP000007875"/>
    </source>
</evidence>
<dbReference type="GO" id="GO:0003677">
    <property type="term" value="F:DNA binding"/>
    <property type="evidence" value="ECO:0007669"/>
    <property type="project" value="UniProtKB-UniRule"/>
</dbReference>
<protein>
    <recommendedName>
        <fullName evidence="3">HMG box domain-containing protein</fullName>
    </recommendedName>
</protein>
<dbReference type="InterPro" id="IPR009071">
    <property type="entry name" value="HMG_box_dom"/>
</dbReference>
<keyword evidence="2" id="KW-0539">Nucleus</keyword>
<sequence length="255" mass="30373">MTMIIPPALRPASLLYLSKFCGNAFCAYSTRARPKRPLTSFFLFLGEKRKEPRYSGLRVYQVAKVAAEEWNQMNQEEKQPYIDQMKSSFSNYHDRYQEYRNQLTDVQVHDLSVERMEKRTERAKKQEKKMKVQLGAPKRARSAYSFYLISKMKSVPLREGKSFGLVVKQWAQEWNEMTAQQKEVYQTMAAEDKLRHNHEMHEFIGRLQEVGKLHLLPKVEQVKLRREQKLKANKEMLERMLSLTVEKMRRFDIQE</sequence>
<dbReference type="STRING" id="51511.ENSCSAVP00000018848"/>
<dbReference type="FunCoup" id="H2ZMN2">
    <property type="interactions" value="260"/>
</dbReference>
<dbReference type="Gene3D" id="1.10.30.10">
    <property type="entry name" value="High mobility group box domain"/>
    <property type="match status" value="2"/>
</dbReference>
<dbReference type="Pfam" id="PF09011">
    <property type="entry name" value="HMG_box_2"/>
    <property type="match status" value="1"/>
</dbReference>
<dbReference type="PROSITE" id="PS50118">
    <property type="entry name" value="HMG_BOX_2"/>
    <property type="match status" value="2"/>
</dbReference>
<keyword evidence="5" id="KW-1185">Reference proteome</keyword>
<dbReference type="InterPro" id="IPR036910">
    <property type="entry name" value="HMG_box_dom_sf"/>
</dbReference>
<dbReference type="SMART" id="SM00398">
    <property type="entry name" value="HMG"/>
    <property type="match status" value="2"/>
</dbReference>
<evidence type="ECO:0000256" key="2">
    <source>
        <dbReference type="PROSITE-ProRule" id="PRU00267"/>
    </source>
</evidence>
<dbReference type="InParanoid" id="H2ZMN2"/>
<reference evidence="4" key="2">
    <citation type="submission" date="2025-08" db="UniProtKB">
        <authorList>
            <consortium name="Ensembl"/>
        </authorList>
    </citation>
    <scope>IDENTIFICATION</scope>
</reference>
<evidence type="ECO:0000256" key="1">
    <source>
        <dbReference type="ARBA" id="ARBA00023125"/>
    </source>
</evidence>
<dbReference type="PANTHER" id="PTHR48112">
    <property type="entry name" value="HIGH MOBILITY GROUP PROTEIN DSP1"/>
    <property type="match status" value="1"/>
</dbReference>
<dbReference type="Proteomes" id="UP000007875">
    <property type="component" value="Unassembled WGS sequence"/>
</dbReference>
<dbReference type="GO" id="GO:0005634">
    <property type="term" value="C:nucleus"/>
    <property type="evidence" value="ECO:0007669"/>
    <property type="project" value="UniProtKB-UniRule"/>
</dbReference>
<organism evidence="4 5">
    <name type="scientific">Ciona savignyi</name>
    <name type="common">Pacific transparent sea squirt</name>
    <dbReference type="NCBI Taxonomy" id="51511"/>
    <lineage>
        <taxon>Eukaryota</taxon>
        <taxon>Metazoa</taxon>
        <taxon>Chordata</taxon>
        <taxon>Tunicata</taxon>
        <taxon>Ascidiacea</taxon>
        <taxon>Phlebobranchia</taxon>
        <taxon>Cionidae</taxon>
        <taxon>Ciona</taxon>
    </lineage>
</organism>
<feature type="DNA-binding region" description="HMG box" evidence="2">
    <location>
        <begin position="34"/>
        <end position="100"/>
    </location>
</feature>
<dbReference type="GeneTree" id="ENSGT00940000171444"/>
<feature type="domain" description="HMG box" evidence="3">
    <location>
        <begin position="137"/>
        <end position="204"/>
    </location>
</feature>
<proteinExistence type="predicted"/>
<reference evidence="5" key="1">
    <citation type="submission" date="2003-08" db="EMBL/GenBank/DDBJ databases">
        <authorList>
            <person name="Birren B."/>
            <person name="Nusbaum C."/>
            <person name="Abebe A."/>
            <person name="Abouelleil A."/>
            <person name="Adekoya E."/>
            <person name="Ait-zahra M."/>
            <person name="Allen N."/>
            <person name="Allen T."/>
            <person name="An P."/>
            <person name="Anderson M."/>
            <person name="Anderson S."/>
            <person name="Arachchi H."/>
            <person name="Armbruster J."/>
            <person name="Bachantsang P."/>
            <person name="Baldwin J."/>
            <person name="Barry A."/>
            <person name="Bayul T."/>
            <person name="Blitshsteyn B."/>
            <person name="Bloom T."/>
            <person name="Blye J."/>
            <person name="Boguslavskiy L."/>
            <person name="Borowsky M."/>
            <person name="Boukhgalter B."/>
            <person name="Brunache A."/>
            <person name="Butler J."/>
            <person name="Calixte N."/>
            <person name="Calvo S."/>
            <person name="Camarata J."/>
            <person name="Campo K."/>
            <person name="Chang J."/>
            <person name="Cheshatsang Y."/>
            <person name="Citroen M."/>
            <person name="Collymore A."/>
            <person name="Considine T."/>
            <person name="Cook A."/>
            <person name="Cooke P."/>
            <person name="Corum B."/>
            <person name="Cuomo C."/>
            <person name="David R."/>
            <person name="Dawoe T."/>
            <person name="Degray S."/>
            <person name="Dodge S."/>
            <person name="Dooley K."/>
            <person name="Dorje P."/>
            <person name="Dorjee K."/>
            <person name="Dorris L."/>
            <person name="Duffey N."/>
            <person name="Dupes A."/>
            <person name="Elkins T."/>
            <person name="Engels R."/>
            <person name="Erickson J."/>
            <person name="Farina A."/>
            <person name="Faro S."/>
            <person name="Ferreira P."/>
            <person name="Fischer H."/>
            <person name="Fitzgerald M."/>
            <person name="Foley K."/>
            <person name="Gage D."/>
            <person name="Galagan J."/>
            <person name="Gearin G."/>
            <person name="Gnerre S."/>
            <person name="Gnirke A."/>
            <person name="Goyette A."/>
            <person name="Graham J."/>
            <person name="Grandbois E."/>
            <person name="Gyaltsen K."/>
            <person name="Hafez N."/>
            <person name="Hagopian D."/>
            <person name="Hagos B."/>
            <person name="Hall J."/>
            <person name="Hatcher B."/>
            <person name="Heller A."/>
            <person name="Higgins H."/>
            <person name="Honan T."/>
            <person name="Horn A."/>
            <person name="Houde N."/>
            <person name="Hughes L."/>
            <person name="Hulme W."/>
            <person name="Husby E."/>
            <person name="Iliev I."/>
            <person name="Jaffe D."/>
            <person name="Jones C."/>
            <person name="Kamal M."/>
            <person name="Kamat A."/>
            <person name="Kamvysselis M."/>
            <person name="Karlsson E."/>
            <person name="Kells C."/>
            <person name="Kieu A."/>
            <person name="Kisner P."/>
            <person name="Kodira C."/>
            <person name="Kulbokas E."/>
            <person name="Labutti K."/>
            <person name="Lama D."/>
            <person name="Landers T."/>
            <person name="Leger J."/>
            <person name="Levine S."/>
            <person name="Lewis D."/>
            <person name="Lewis T."/>
            <person name="Lindblad-toh K."/>
            <person name="Liu X."/>
            <person name="Lokyitsang T."/>
            <person name="Lokyitsang Y."/>
            <person name="Lucien O."/>
            <person name="Lui A."/>
            <person name="Ma L.J."/>
            <person name="Mabbitt R."/>
            <person name="Macdonald J."/>
            <person name="Maclean C."/>
            <person name="Major J."/>
            <person name="Manning J."/>
            <person name="Marabella R."/>
            <person name="Maru K."/>
            <person name="Matthews C."/>
            <person name="Mauceli E."/>
            <person name="Mccarthy M."/>
            <person name="Mcdonough S."/>
            <person name="Mcghee T."/>
            <person name="Meldrim J."/>
            <person name="Meneus L."/>
            <person name="Mesirov J."/>
            <person name="Mihalev A."/>
            <person name="Mihova T."/>
            <person name="Mikkelsen T."/>
            <person name="Mlenga V."/>
            <person name="Moru K."/>
            <person name="Mozes J."/>
            <person name="Mulrain L."/>
            <person name="Munson G."/>
            <person name="Naylor J."/>
            <person name="Newes C."/>
            <person name="Nguyen C."/>
            <person name="Nguyen N."/>
            <person name="Nguyen T."/>
            <person name="Nicol R."/>
            <person name="Nielsen C."/>
            <person name="Nizzari M."/>
            <person name="Norbu C."/>
            <person name="Norbu N."/>
            <person name="O'donnell P."/>
            <person name="Okoawo O."/>
            <person name="O'leary S."/>
            <person name="Omotosho B."/>
            <person name="O'neill K."/>
            <person name="Osman S."/>
            <person name="Parker S."/>
            <person name="Perrin D."/>
            <person name="Phunkhang P."/>
            <person name="Piqani B."/>
            <person name="Purcell S."/>
            <person name="Rachupka T."/>
            <person name="Ramasamy U."/>
            <person name="Rameau R."/>
            <person name="Ray V."/>
            <person name="Raymond C."/>
            <person name="Retta R."/>
            <person name="Richardson S."/>
            <person name="Rise C."/>
            <person name="Rodriguez J."/>
            <person name="Rogers J."/>
            <person name="Rogov P."/>
            <person name="Rutman M."/>
            <person name="Schupbach R."/>
            <person name="Seaman C."/>
            <person name="Settipalli S."/>
            <person name="Sharpe T."/>
            <person name="Sheridan J."/>
            <person name="Sherpa N."/>
            <person name="Shi J."/>
            <person name="Smirnov S."/>
            <person name="Smith C."/>
            <person name="Sougnez C."/>
            <person name="Spencer B."/>
            <person name="Stalker J."/>
            <person name="Stange-thomann N."/>
            <person name="Stavropoulos S."/>
            <person name="Stetson K."/>
            <person name="Stone C."/>
            <person name="Stone S."/>
            <person name="Stubbs M."/>
            <person name="Talamas J."/>
            <person name="Tchuinga P."/>
            <person name="Tenzing P."/>
            <person name="Tesfaye S."/>
            <person name="Theodore J."/>
            <person name="Thoulutsang Y."/>
            <person name="Topham K."/>
            <person name="Towey S."/>
            <person name="Tsamla T."/>
            <person name="Tsomo N."/>
            <person name="Vallee D."/>
            <person name="Vassiliev H."/>
            <person name="Venkataraman V."/>
            <person name="Vinson J."/>
            <person name="Vo A."/>
            <person name="Wade C."/>
            <person name="Wang S."/>
            <person name="Wangchuk T."/>
            <person name="Wangdi T."/>
            <person name="Whittaker C."/>
            <person name="Wilkinson J."/>
            <person name="Wu Y."/>
            <person name="Wyman D."/>
            <person name="Yadav S."/>
            <person name="Yang S."/>
            <person name="Yang X."/>
            <person name="Yeager S."/>
            <person name="Yee E."/>
            <person name="Young G."/>
            <person name="Zainoun J."/>
            <person name="Zembeck L."/>
            <person name="Zimmer A."/>
            <person name="Zody M."/>
            <person name="Lander E."/>
        </authorList>
    </citation>
    <scope>NUCLEOTIDE SEQUENCE [LARGE SCALE GENOMIC DNA]</scope>
</reference>
<reference evidence="4" key="3">
    <citation type="submission" date="2025-09" db="UniProtKB">
        <authorList>
            <consortium name="Ensembl"/>
        </authorList>
    </citation>
    <scope>IDENTIFICATION</scope>
</reference>
<evidence type="ECO:0000313" key="4">
    <source>
        <dbReference type="Ensembl" id="ENSCSAVP00000018848.1"/>
    </source>
</evidence>
<dbReference type="PANTHER" id="PTHR48112:SF22">
    <property type="entry name" value="MITOCHONDRIAL TRANSCRIPTION FACTOR A, ISOFORM B"/>
    <property type="match status" value="1"/>
</dbReference>
<dbReference type="GO" id="GO:0006357">
    <property type="term" value="P:regulation of transcription by RNA polymerase II"/>
    <property type="evidence" value="ECO:0007669"/>
    <property type="project" value="TreeGrafter"/>
</dbReference>
<dbReference type="OMA" id="KLTAMEP"/>
<dbReference type="AlphaFoldDB" id="H2ZMN2"/>
<keyword evidence="1 2" id="KW-0238">DNA-binding</keyword>